<dbReference type="Pfam" id="PF00520">
    <property type="entry name" value="Ion_trans"/>
    <property type="match status" value="1"/>
</dbReference>
<evidence type="ECO:0000256" key="12">
    <source>
        <dbReference type="SAM" id="Phobius"/>
    </source>
</evidence>
<evidence type="ECO:0000256" key="8">
    <source>
        <dbReference type="ARBA" id="ARBA00022989"/>
    </source>
</evidence>
<evidence type="ECO:0000256" key="4">
    <source>
        <dbReference type="ARBA" id="ARBA00022692"/>
    </source>
</evidence>
<evidence type="ECO:0000256" key="1">
    <source>
        <dbReference type="ARBA" id="ARBA00004141"/>
    </source>
</evidence>
<evidence type="ECO:0000256" key="3">
    <source>
        <dbReference type="ARBA" id="ARBA00022538"/>
    </source>
</evidence>
<feature type="transmembrane region" description="Helical" evidence="12">
    <location>
        <begin position="189"/>
        <end position="206"/>
    </location>
</feature>
<name>A0A1N6YE43_9EURY</name>
<feature type="domain" description="Ion transport" evidence="13">
    <location>
        <begin position="23"/>
        <end position="248"/>
    </location>
</feature>
<dbReference type="OrthoDB" id="56871at2157"/>
<evidence type="ECO:0000256" key="7">
    <source>
        <dbReference type="ARBA" id="ARBA00022958"/>
    </source>
</evidence>
<dbReference type="SUPFAM" id="SSF81324">
    <property type="entry name" value="Voltage-gated potassium channels"/>
    <property type="match status" value="1"/>
</dbReference>
<organism evidence="14 15">
    <name type="scientific">Haladaptatus litoreus</name>
    <dbReference type="NCBI Taxonomy" id="553468"/>
    <lineage>
        <taxon>Archaea</taxon>
        <taxon>Methanobacteriati</taxon>
        <taxon>Methanobacteriota</taxon>
        <taxon>Stenosarchaea group</taxon>
        <taxon>Halobacteria</taxon>
        <taxon>Halobacteriales</taxon>
        <taxon>Haladaptataceae</taxon>
        <taxon>Haladaptatus</taxon>
    </lineage>
</organism>
<dbReference type="AlphaFoldDB" id="A0A1N6YE43"/>
<feature type="transmembrane region" description="Helical" evidence="12">
    <location>
        <begin position="94"/>
        <end position="116"/>
    </location>
</feature>
<evidence type="ECO:0000259" key="13">
    <source>
        <dbReference type="Pfam" id="PF00520"/>
    </source>
</evidence>
<keyword evidence="15" id="KW-1185">Reference proteome</keyword>
<keyword evidence="10 12" id="KW-0472">Membrane</keyword>
<dbReference type="Gene3D" id="1.10.287.70">
    <property type="match status" value="1"/>
</dbReference>
<keyword evidence="5" id="KW-0631">Potassium channel</keyword>
<feature type="transmembrane region" description="Helical" evidence="12">
    <location>
        <begin position="218"/>
        <end position="242"/>
    </location>
</feature>
<dbReference type="InterPro" id="IPR005821">
    <property type="entry name" value="Ion_trans_dom"/>
</dbReference>
<dbReference type="GO" id="GO:0008076">
    <property type="term" value="C:voltage-gated potassium channel complex"/>
    <property type="evidence" value="ECO:0007669"/>
    <property type="project" value="InterPro"/>
</dbReference>
<keyword evidence="4 12" id="KW-0812">Transmembrane</keyword>
<dbReference type="RefSeq" id="WP_076429348.1">
    <property type="nucleotide sequence ID" value="NZ_FTNO01000001.1"/>
</dbReference>
<keyword evidence="8 12" id="KW-1133">Transmembrane helix</keyword>
<sequence>MYRRTRHRVNQLFQVGAGGRIGQYIDSFILALIVANVATVILETVEPLYAAYQAEFYLFELASVVIFSIEYFGRLWAATEHSEYRHPVWGRLRYATSPFMIIDLLAILPFFLGFFFDLRFLRMLRLLRFLRLFKLARYSRSMRLFVTVITDKKEDFLIASSVGGILLLFSSSLMYFVEHEAQPEMFSSIPAAMWWGVVTLTTVGYGDVHPVTPLGKLLGAVVAVIGIGLFALPASILASGFVEESQHERKYACPHCGEHVSEHELHELE</sequence>
<keyword evidence="6" id="KW-0851">Voltage-gated channel</keyword>
<dbReference type="GO" id="GO:0005249">
    <property type="term" value="F:voltage-gated potassium channel activity"/>
    <property type="evidence" value="ECO:0007669"/>
    <property type="project" value="InterPro"/>
</dbReference>
<reference evidence="15" key="1">
    <citation type="submission" date="2017-01" db="EMBL/GenBank/DDBJ databases">
        <authorList>
            <person name="Varghese N."/>
            <person name="Submissions S."/>
        </authorList>
    </citation>
    <scope>NUCLEOTIDE SEQUENCE [LARGE SCALE GENOMIC DNA]</scope>
    <source>
        <strain evidence="15">CGMCC 1.7737</strain>
    </source>
</reference>
<comment type="subcellular location">
    <subcellularLocation>
        <location evidence="1">Membrane</location>
        <topology evidence="1">Multi-pass membrane protein</topology>
    </subcellularLocation>
</comment>
<feature type="transmembrane region" description="Helical" evidence="12">
    <location>
        <begin position="156"/>
        <end position="177"/>
    </location>
</feature>
<proteinExistence type="predicted"/>
<evidence type="ECO:0000256" key="10">
    <source>
        <dbReference type="ARBA" id="ARBA00023136"/>
    </source>
</evidence>
<dbReference type="GO" id="GO:0001508">
    <property type="term" value="P:action potential"/>
    <property type="evidence" value="ECO:0007669"/>
    <property type="project" value="TreeGrafter"/>
</dbReference>
<dbReference type="PANTHER" id="PTHR11537">
    <property type="entry name" value="VOLTAGE-GATED POTASSIUM CHANNEL"/>
    <property type="match status" value="1"/>
</dbReference>
<evidence type="ECO:0000313" key="14">
    <source>
        <dbReference type="EMBL" id="SIR12823.1"/>
    </source>
</evidence>
<evidence type="ECO:0000256" key="11">
    <source>
        <dbReference type="ARBA" id="ARBA00023303"/>
    </source>
</evidence>
<keyword evidence="7" id="KW-0630">Potassium</keyword>
<gene>
    <name evidence="14" type="ORF">SAMN05421858_1527</name>
</gene>
<keyword evidence="9" id="KW-0406">Ion transport</keyword>
<evidence type="ECO:0000313" key="15">
    <source>
        <dbReference type="Proteomes" id="UP000186914"/>
    </source>
</evidence>
<dbReference type="EMBL" id="FTNO01000001">
    <property type="protein sequence ID" value="SIR12823.1"/>
    <property type="molecule type" value="Genomic_DNA"/>
</dbReference>
<dbReference type="PANTHER" id="PTHR11537:SF254">
    <property type="entry name" value="POTASSIUM VOLTAGE-GATED CHANNEL PROTEIN SHAB"/>
    <property type="match status" value="1"/>
</dbReference>
<protein>
    <submittedName>
        <fullName evidence="14">Voltage-gated potassium channel</fullName>
    </submittedName>
</protein>
<evidence type="ECO:0000256" key="9">
    <source>
        <dbReference type="ARBA" id="ARBA00023065"/>
    </source>
</evidence>
<accession>A0A1N6YE43</accession>
<dbReference type="Gene3D" id="1.20.120.350">
    <property type="entry name" value="Voltage-gated potassium channels. Chain C"/>
    <property type="match status" value="1"/>
</dbReference>
<dbReference type="PRINTS" id="PR00169">
    <property type="entry name" value="KCHANNEL"/>
</dbReference>
<keyword evidence="11 14" id="KW-0407">Ion channel</keyword>
<evidence type="ECO:0000256" key="6">
    <source>
        <dbReference type="ARBA" id="ARBA00022882"/>
    </source>
</evidence>
<feature type="transmembrane region" description="Helical" evidence="12">
    <location>
        <begin position="21"/>
        <end position="42"/>
    </location>
</feature>
<evidence type="ECO:0000256" key="2">
    <source>
        <dbReference type="ARBA" id="ARBA00022448"/>
    </source>
</evidence>
<keyword evidence="3" id="KW-0633">Potassium transport</keyword>
<dbReference type="InterPro" id="IPR028325">
    <property type="entry name" value="VG_K_chnl"/>
</dbReference>
<dbReference type="InterPro" id="IPR027359">
    <property type="entry name" value="Volt_channel_dom_sf"/>
</dbReference>
<evidence type="ECO:0000256" key="5">
    <source>
        <dbReference type="ARBA" id="ARBA00022826"/>
    </source>
</evidence>
<feature type="transmembrane region" description="Helical" evidence="12">
    <location>
        <begin position="54"/>
        <end position="73"/>
    </location>
</feature>
<dbReference type="Proteomes" id="UP000186914">
    <property type="component" value="Unassembled WGS sequence"/>
</dbReference>
<keyword evidence="2" id="KW-0813">Transport</keyword>